<protein>
    <submittedName>
        <fullName evidence="2">Propanoyl-CoA C-acyltransferase domain protein</fullName>
        <ecNumber evidence="2">2.3.1.176</ecNumber>
    </submittedName>
</protein>
<dbReference type="SUPFAM" id="SSF53901">
    <property type="entry name" value="Thiolase-like"/>
    <property type="match status" value="1"/>
</dbReference>
<dbReference type="PANTHER" id="PTHR42870:SF1">
    <property type="entry name" value="NON-SPECIFIC LIPID-TRANSFER PROTEIN-LIKE 2"/>
    <property type="match status" value="1"/>
</dbReference>
<evidence type="ECO:0000313" key="2">
    <source>
        <dbReference type="EMBL" id="EUA30554.1"/>
    </source>
</evidence>
<keyword evidence="2" id="KW-0808">Transferase</keyword>
<name>X8AG61_MYCXE</name>
<dbReference type="EMBL" id="JAOB01000060">
    <property type="protein sequence ID" value="EUA30554.1"/>
    <property type="molecule type" value="Genomic_DNA"/>
</dbReference>
<accession>X8AG61</accession>
<feature type="domain" description="Thiolase C-terminal" evidence="1">
    <location>
        <begin position="4"/>
        <end position="115"/>
    </location>
</feature>
<dbReference type="Gene3D" id="3.40.47.10">
    <property type="match status" value="1"/>
</dbReference>
<gene>
    <name evidence="2" type="ORF">I553_4811</name>
</gene>
<dbReference type="Pfam" id="PF22691">
    <property type="entry name" value="Thiolase_C_1"/>
    <property type="match status" value="1"/>
</dbReference>
<comment type="caution">
    <text evidence="2">The sequence shown here is derived from an EMBL/GenBank/DDBJ whole genome shotgun (WGS) entry which is preliminary data.</text>
</comment>
<organism evidence="2">
    <name type="scientific">Mycobacterium xenopi 4042</name>
    <dbReference type="NCBI Taxonomy" id="1299334"/>
    <lineage>
        <taxon>Bacteria</taxon>
        <taxon>Bacillati</taxon>
        <taxon>Actinomycetota</taxon>
        <taxon>Actinomycetes</taxon>
        <taxon>Mycobacteriales</taxon>
        <taxon>Mycobacteriaceae</taxon>
        <taxon>Mycobacterium</taxon>
    </lineage>
</organism>
<sequence>MYSRSAGPKIWHKTGLSPTDMDVACMYDCFTYTVMATMEGFGFCEKGEVGKFFSTGRATYGGDVVVNPHGGLLSEGYIHGLNHHYEAALQLRHAAGGRQVENAQLALVTAGGGPFGGANIYSREKP</sequence>
<reference evidence="2" key="1">
    <citation type="submission" date="2014-01" db="EMBL/GenBank/DDBJ databases">
        <authorList>
            <person name="Brown-Elliot B."/>
            <person name="Wallace R."/>
            <person name="Lenaerts A."/>
            <person name="Ordway D."/>
            <person name="DeGroote M.A."/>
            <person name="Parker T."/>
            <person name="Sizemore C."/>
            <person name="Tallon L.J."/>
            <person name="Sadzewicz L.K."/>
            <person name="Sengamalay N."/>
            <person name="Fraser C.M."/>
            <person name="Hine E."/>
            <person name="Shefchek K.A."/>
            <person name="Das S.P."/>
            <person name="Tettelin H."/>
        </authorList>
    </citation>
    <scope>NUCLEOTIDE SEQUENCE [LARGE SCALE GENOMIC DNA]</scope>
    <source>
        <strain evidence="2">4042</strain>
    </source>
</reference>
<dbReference type="PATRIC" id="fig|1299334.3.peg.6482"/>
<dbReference type="PANTHER" id="PTHR42870">
    <property type="entry name" value="ACETYL-COA C-ACETYLTRANSFERASE"/>
    <property type="match status" value="1"/>
</dbReference>
<dbReference type="GO" id="GO:0016746">
    <property type="term" value="F:acyltransferase activity"/>
    <property type="evidence" value="ECO:0007669"/>
    <property type="project" value="UniProtKB-KW"/>
</dbReference>
<evidence type="ECO:0000259" key="1">
    <source>
        <dbReference type="Pfam" id="PF22691"/>
    </source>
</evidence>
<dbReference type="EC" id="2.3.1.176" evidence="2"/>
<proteinExistence type="predicted"/>
<dbReference type="InterPro" id="IPR016039">
    <property type="entry name" value="Thiolase-like"/>
</dbReference>
<keyword evidence="2" id="KW-0012">Acyltransferase</keyword>
<dbReference type="InterPro" id="IPR055140">
    <property type="entry name" value="Thiolase_C_2"/>
</dbReference>
<dbReference type="AlphaFoldDB" id="X8AG61"/>